<keyword evidence="1" id="KW-0472">Membrane</keyword>
<sequence length="108" mass="11737">MSSSSLLVTVLGMFCVTYFIRVGLFITAQKATMPVWLESALKYVPVAVLTAIIMPMMVLQSGQLAVSLENPWLLGGLVSFFVGLVIKNQLLTIVFGVFAFFAAKFLLG</sequence>
<keyword evidence="1" id="KW-1133">Transmembrane helix</keyword>
<dbReference type="Pfam" id="PF05437">
    <property type="entry name" value="AzlD"/>
    <property type="match status" value="1"/>
</dbReference>
<dbReference type="InterPro" id="IPR008407">
    <property type="entry name" value="Brnchd-chn_aa_trnsp_AzlD"/>
</dbReference>
<feature type="transmembrane region" description="Helical" evidence="1">
    <location>
        <begin position="72"/>
        <end position="103"/>
    </location>
</feature>
<keyword evidence="1" id="KW-0812">Transmembrane</keyword>
<dbReference type="RefSeq" id="WP_133502833.1">
    <property type="nucleotide sequence ID" value="NZ_SNXC01000009.1"/>
</dbReference>
<dbReference type="AlphaFoldDB" id="A0A4R6MEI2"/>
<dbReference type="Proteomes" id="UP000294656">
    <property type="component" value="Unassembled WGS sequence"/>
</dbReference>
<organism evidence="2 3">
    <name type="scientific">Marinomonas balearica</name>
    <dbReference type="NCBI Taxonomy" id="491947"/>
    <lineage>
        <taxon>Bacteria</taxon>
        <taxon>Pseudomonadati</taxon>
        <taxon>Pseudomonadota</taxon>
        <taxon>Gammaproteobacteria</taxon>
        <taxon>Oceanospirillales</taxon>
        <taxon>Oceanospirillaceae</taxon>
        <taxon>Marinomonas</taxon>
    </lineage>
</organism>
<evidence type="ECO:0000256" key="1">
    <source>
        <dbReference type="SAM" id="Phobius"/>
    </source>
</evidence>
<feature type="transmembrane region" description="Helical" evidence="1">
    <location>
        <begin position="40"/>
        <end position="60"/>
    </location>
</feature>
<protein>
    <submittedName>
        <fullName evidence="2">Branched-subunit amino acid transport protein</fullName>
    </submittedName>
</protein>
<keyword evidence="3" id="KW-1185">Reference proteome</keyword>
<gene>
    <name evidence="2" type="ORF">DFP79_1033</name>
</gene>
<comment type="caution">
    <text evidence="2">The sequence shown here is derived from an EMBL/GenBank/DDBJ whole genome shotgun (WGS) entry which is preliminary data.</text>
</comment>
<name>A0A4R6MEI2_9GAMM</name>
<dbReference type="OrthoDB" id="8942869at2"/>
<feature type="transmembrane region" description="Helical" evidence="1">
    <location>
        <begin position="6"/>
        <end position="28"/>
    </location>
</feature>
<reference evidence="2 3" key="1">
    <citation type="submission" date="2019-03" db="EMBL/GenBank/DDBJ databases">
        <title>Genomic Encyclopedia of Type Strains, Phase III (KMG-III): the genomes of soil and plant-associated and newly described type strains.</title>
        <authorList>
            <person name="Whitman W."/>
        </authorList>
    </citation>
    <scope>NUCLEOTIDE SEQUENCE [LARGE SCALE GENOMIC DNA]</scope>
    <source>
        <strain evidence="2 3">CECT 7378</strain>
    </source>
</reference>
<proteinExistence type="predicted"/>
<evidence type="ECO:0000313" key="2">
    <source>
        <dbReference type="EMBL" id="TDP00015.1"/>
    </source>
</evidence>
<evidence type="ECO:0000313" key="3">
    <source>
        <dbReference type="Proteomes" id="UP000294656"/>
    </source>
</evidence>
<accession>A0A4R6MEI2</accession>
<dbReference type="EMBL" id="SNXC01000009">
    <property type="protein sequence ID" value="TDP00015.1"/>
    <property type="molecule type" value="Genomic_DNA"/>
</dbReference>